<reference evidence="3" key="1">
    <citation type="submission" date="2021-01" db="EMBL/GenBank/DDBJ databases">
        <title>Adiantum capillus-veneris genome.</title>
        <authorList>
            <person name="Fang Y."/>
            <person name="Liao Q."/>
        </authorList>
    </citation>
    <scope>NUCLEOTIDE SEQUENCE</scope>
    <source>
        <strain evidence="3">H3</strain>
        <tissue evidence="3">Leaf</tissue>
    </source>
</reference>
<evidence type="ECO:0000313" key="4">
    <source>
        <dbReference type="Proteomes" id="UP000886520"/>
    </source>
</evidence>
<feature type="region of interest" description="Disordered" evidence="1">
    <location>
        <begin position="124"/>
        <end position="150"/>
    </location>
</feature>
<organism evidence="3 4">
    <name type="scientific">Adiantum capillus-veneris</name>
    <name type="common">Maidenhair fern</name>
    <dbReference type="NCBI Taxonomy" id="13818"/>
    <lineage>
        <taxon>Eukaryota</taxon>
        <taxon>Viridiplantae</taxon>
        <taxon>Streptophyta</taxon>
        <taxon>Embryophyta</taxon>
        <taxon>Tracheophyta</taxon>
        <taxon>Polypodiopsida</taxon>
        <taxon>Polypodiidae</taxon>
        <taxon>Polypodiales</taxon>
        <taxon>Pteridineae</taxon>
        <taxon>Pteridaceae</taxon>
        <taxon>Vittarioideae</taxon>
        <taxon>Adiantum</taxon>
    </lineage>
</organism>
<keyword evidence="2" id="KW-0812">Transmembrane</keyword>
<feature type="transmembrane region" description="Helical" evidence="2">
    <location>
        <begin position="245"/>
        <end position="265"/>
    </location>
</feature>
<keyword evidence="2" id="KW-0472">Membrane</keyword>
<evidence type="ECO:0000256" key="2">
    <source>
        <dbReference type="SAM" id="Phobius"/>
    </source>
</evidence>
<evidence type="ECO:0008006" key="5">
    <source>
        <dbReference type="Google" id="ProtNLM"/>
    </source>
</evidence>
<dbReference type="EMBL" id="JABFUD020000022">
    <property type="protein sequence ID" value="KAI5062361.1"/>
    <property type="molecule type" value="Genomic_DNA"/>
</dbReference>
<dbReference type="AlphaFoldDB" id="A0A9D4U6A8"/>
<dbReference type="PANTHER" id="PTHR46225">
    <property type="entry name" value="C3H4 TYPE ZINC FINGER PROTEIN"/>
    <property type="match status" value="1"/>
</dbReference>
<evidence type="ECO:0000313" key="3">
    <source>
        <dbReference type="EMBL" id="KAI5062361.1"/>
    </source>
</evidence>
<feature type="transmembrane region" description="Helical" evidence="2">
    <location>
        <begin position="213"/>
        <end position="233"/>
    </location>
</feature>
<name>A0A9D4U6A8_ADICA</name>
<sequence>MCRHSHSLLNIRDTKLSGYGGTLTRRSIGRALLTPGSYCQILLQLSSFSKHTNSHNRVCRRDAFLEGMRSLCGFMASSRIDLNLVLSHSDTHPLLMDQDTCNEPHNIVRSAPIAQAIPNEHSSFHSLNLPSHSPQENTVGGLESPIVSPVSAPSQAHLDYPAVNSIGRSSSSSSRLQLIPRTSLLRTSSSGQQRRESSRFNSPQRSGSLNSGLWISFEVAITLSQIIASIIVLALSRDEKPKAPLALWIIGYTAGCVAILPLLYWRYRQRHARHQEDDVTSVSVASSSHTSNSPRTSQSVSQHNTQVEDLERGLPISDGPEVANRGSPRYHALGNFMLTVSISLTVDVSNVLGSCADMRSCSVRFFGVHHLSFLLKFSGLAECPLRCL</sequence>
<comment type="caution">
    <text evidence="3">The sequence shown here is derived from an EMBL/GenBank/DDBJ whole genome shotgun (WGS) entry which is preliminary data.</text>
</comment>
<dbReference type="OrthoDB" id="1613352at2759"/>
<dbReference type="PANTHER" id="PTHR46225:SF19">
    <property type="entry name" value="RING-TYPE DOMAIN-CONTAINING PROTEIN"/>
    <property type="match status" value="1"/>
</dbReference>
<feature type="region of interest" description="Disordered" evidence="1">
    <location>
        <begin position="278"/>
        <end position="304"/>
    </location>
</feature>
<gene>
    <name evidence="3" type="ORF">GOP47_0022900</name>
</gene>
<feature type="region of interest" description="Disordered" evidence="1">
    <location>
        <begin position="185"/>
        <end position="208"/>
    </location>
</feature>
<protein>
    <recommendedName>
        <fullName evidence="5">E3 ubiquitin-protein ligase</fullName>
    </recommendedName>
</protein>
<proteinExistence type="predicted"/>
<keyword evidence="2" id="KW-1133">Transmembrane helix</keyword>
<feature type="compositionally biased region" description="Polar residues" evidence="1">
    <location>
        <begin position="124"/>
        <end position="138"/>
    </location>
</feature>
<keyword evidence="4" id="KW-1185">Reference proteome</keyword>
<accession>A0A9D4U6A8</accession>
<feature type="compositionally biased region" description="Low complexity" evidence="1">
    <location>
        <begin position="280"/>
        <end position="299"/>
    </location>
</feature>
<evidence type="ECO:0000256" key="1">
    <source>
        <dbReference type="SAM" id="MobiDB-lite"/>
    </source>
</evidence>
<dbReference type="Proteomes" id="UP000886520">
    <property type="component" value="Chromosome 22"/>
</dbReference>